<evidence type="ECO:0000256" key="2">
    <source>
        <dbReference type="ARBA" id="ARBA00004245"/>
    </source>
</evidence>
<keyword evidence="5" id="KW-0966">Cell projection</keyword>
<organism evidence="9 10">
    <name type="scientific">Perkinsus olseni</name>
    <name type="common">Perkinsus atlanticus</name>
    <dbReference type="NCBI Taxonomy" id="32597"/>
    <lineage>
        <taxon>Eukaryota</taxon>
        <taxon>Sar</taxon>
        <taxon>Alveolata</taxon>
        <taxon>Perkinsozoa</taxon>
        <taxon>Perkinsea</taxon>
        <taxon>Perkinsida</taxon>
        <taxon>Perkinsidae</taxon>
        <taxon>Perkinsus</taxon>
    </lineage>
</organism>
<comment type="caution">
    <text evidence="9">The sequence shown here is derived from an EMBL/GenBank/DDBJ whole genome shotgun (WGS) entry which is preliminary data.</text>
</comment>
<dbReference type="EMBL" id="JABAHT010000205">
    <property type="protein sequence ID" value="KAF4661219.1"/>
    <property type="molecule type" value="Genomic_DNA"/>
</dbReference>
<evidence type="ECO:0000259" key="8">
    <source>
        <dbReference type="Pfam" id="PF01965"/>
    </source>
</evidence>
<comment type="subcellular location">
    <subcellularLocation>
        <location evidence="1">Cell projection</location>
        <location evidence="1">Cilium</location>
    </subcellularLocation>
    <subcellularLocation>
        <location evidence="2">Cytoplasm</location>
        <location evidence="2">Cytoskeleton</location>
    </subcellularLocation>
</comment>
<dbReference type="InterPro" id="IPR029062">
    <property type="entry name" value="Class_I_gatase-like"/>
</dbReference>
<evidence type="ECO:0000256" key="4">
    <source>
        <dbReference type="ARBA" id="ARBA00023212"/>
    </source>
</evidence>
<comment type="similarity">
    <text evidence="6">Belongs to the CFAP144 family.</text>
</comment>
<dbReference type="InterPro" id="IPR029214">
    <property type="entry name" value="CFAP144"/>
</dbReference>
<feature type="region of interest" description="Disordered" evidence="7">
    <location>
        <begin position="211"/>
        <end position="233"/>
    </location>
</feature>
<name>A0A7J6LPK4_PEROL</name>
<dbReference type="OrthoDB" id="543156at2759"/>
<evidence type="ECO:0000256" key="7">
    <source>
        <dbReference type="SAM" id="MobiDB-lite"/>
    </source>
</evidence>
<evidence type="ECO:0000313" key="10">
    <source>
        <dbReference type="Proteomes" id="UP000570595"/>
    </source>
</evidence>
<evidence type="ECO:0000256" key="5">
    <source>
        <dbReference type="ARBA" id="ARBA00023273"/>
    </source>
</evidence>
<dbReference type="PANTHER" id="PTHR10224:SF12">
    <property type="entry name" value="GLYOXALASE ELBB"/>
    <property type="match status" value="1"/>
</dbReference>
<dbReference type="SUPFAM" id="SSF52317">
    <property type="entry name" value="Class I glutamine amidotransferase-like"/>
    <property type="match status" value="1"/>
</dbReference>
<reference evidence="9 10" key="1">
    <citation type="submission" date="2020-04" db="EMBL/GenBank/DDBJ databases">
        <title>Perkinsus olseni comparative genomics.</title>
        <authorList>
            <person name="Bogema D.R."/>
        </authorList>
    </citation>
    <scope>NUCLEOTIDE SEQUENCE [LARGE SCALE GENOMIC DNA]</scope>
    <source>
        <strain evidence="9">ATCC PRA-179</strain>
    </source>
</reference>
<evidence type="ECO:0000313" key="9">
    <source>
        <dbReference type="EMBL" id="KAF4661219.1"/>
    </source>
</evidence>
<dbReference type="InterPro" id="IPR002818">
    <property type="entry name" value="DJ-1/PfpI"/>
</dbReference>
<accession>A0A7J6LPK4</accession>
<dbReference type="AlphaFoldDB" id="A0A7J6LPK4"/>
<dbReference type="PANTHER" id="PTHR10224">
    <property type="entry name" value="ES1 PROTEIN HOMOLOG, MITOCHONDRIAL"/>
    <property type="match status" value="1"/>
</dbReference>
<gene>
    <name evidence="9" type="ORF">FOZ61_003437</name>
</gene>
<keyword evidence="4" id="KW-0206">Cytoskeleton</keyword>
<dbReference type="NCBIfam" id="NF008747">
    <property type="entry name" value="PRK11780.1"/>
    <property type="match status" value="1"/>
</dbReference>
<keyword evidence="3" id="KW-0963">Cytoplasm</keyword>
<feature type="compositionally biased region" description="Basic and acidic residues" evidence="7">
    <location>
        <begin position="211"/>
        <end position="229"/>
    </location>
</feature>
<feature type="compositionally biased region" description="Basic residues" evidence="7">
    <location>
        <begin position="170"/>
        <end position="180"/>
    </location>
</feature>
<dbReference type="Proteomes" id="UP000570595">
    <property type="component" value="Unassembled WGS sequence"/>
</dbReference>
<proteinExistence type="inferred from homology"/>
<evidence type="ECO:0000256" key="6">
    <source>
        <dbReference type="ARBA" id="ARBA00034777"/>
    </source>
</evidence>
<dbReference type="Pfam" id="PF14886">
    <property type="entry name" value="FAM183"/>
    <property type="match status" value="1"/>
</dbReference>
<feature type="compositionally biased region" description="Basic and acidic residues" evidence="7">
    <location>
        <begin position="155"/>
        <end position="166"/>
    </location>
</feature>
<evidence type="ECO:0000256" key="3">
    <source>
        <dbReference type="ARBA" id="ARBA00022490"/>
    </source>
</evidence>
<feature type="domain" description="DJ-1/PfpI" evidence="8">
    <location>
        <begin position="267"/>
        <end position="450"/>
    </location>
</feature>
<dbReference type="Gene3D" id="3.40.50.880">
    <property type="match status" value="1"/>
</dbReference>
<dbReference type="GO" id="GO:0005856">
    <property type="term" value="C:cytoskeleton"/>
    <property type="evidence" value="ECO:0007669"/>
    <property type="project" value="UniProtKB-SubCell"/>
</dbReference>
<dbReference type="GO" id="GO:0005929">
    <property type="term" value="C:cilium"/>
    <property type="evidence" value="ECO:0007669"/>
    <property type="project" value="UniProtKB-SubCell"/>
</dbReference>
<protein>
    <recommendedName>
        <fullName evidence="8">DJ-1/PfpI domain-containing protein</fullName>
    </recommendedName>
</protein>
<sequence length="736" mass="81825">MPEKGDLNKEFQLWAERIEKENKVNAKITDSPFTLARPPEVVANKPNQETFGTHRKASVVDTGDLLDNLRKAAAFPRDKFLLPQTTAQDLGWLLGDGKGLLSKGMCPTTVTTGLGNWRRHFPRPAEREDTHHRGYVTMLGEFDYPTDMQRVVRDSRSVPDLAEARPSRQSSKKNRSKRMGSLRFLGQAVEDLPGDIHIKKHEWAYLRTQLRDEPEGTEDPSSRRREDRQRAHRMVTRDSIPTAIVLVGTPWVIFEAGKVLSGCGHLDGTEIREAVFTLTELSRAKAKFQCFAPDKRQMHVVNHSDGSIDSGSKRDVLIEASRIGREGTLPLTDLRAADYDALMFPGGFGAAKNLSNFAIKGSAMTIDPEVERALTEFHHNGRPIGLVCIAPVLAAKVLKAEVTMGSDKISDEYPNASAAEAVEEMGGKHFNTKLKEAHVDVAKKVVTSAAYMNNTAPLHEIQDSYRRIRHMLHCLLLEAATIVLVAASGDTVYPLAQIEVQLFVNSIVDDAVKTMDQEALSTIQSDGSRLLDSTLRTSPRCEACQTVNMQRLNAYFQHKIVQGCNCAINITTSPQVKNFCRTFKDKISNHDEELNGYLFQRLRVLQLAISMCIGSEDCSPVDPFNAFLNPVLPDILTDVERYCPTVSFGSYQECVDTSSQDILAFAMNRVQALCAAAKGRSRDLDEFCSYFSSSEEFGRGLIQGMVPSYQYVTFLCKQYTDQCQCSLAGGVPSETE</sequence>
<feature type="region of interest" description="Disordered" evidence="7">
    <location>
        <begin position="155"/>
        <end position="180"/>
    </location>
</feature>
<evidence type="ECO:0000256" key="1">
    <source>
        <dbReference type="ARBA" id="ARBA00004138"/>
    </source>
</evidence>
<dbReference type="Pfam" id="PF01965">
    <property type="entry name" value="DJ-1_PfpI"/>
    <property type="match status" value="1"/>
</dbReference>